<evidence type="ECO:0000256" key="1">
    <source>
        <dbReference type="ARBA" id="ARBA00004141"/>
    </source>
</evidence>
<feature type="transmembrane region" description="Helical" evidence="6">
    <location>
        <begin position="544"/>
        <end position="562"/>
    </location>
</feature>
<evidence type="ECO:0000256" key="6">
    <source>
        <dbReference type="SAM" id="Phobius"/>
    </source>
</evidence>
<sequence length="589" mass="64854">MEENKVEITKSDQMESILTTHQVPKRRQKGGIITMPFIIANESFERVASFGLIPNMIVYLMTEYNLGLTKGNNILYLWAAASNFMPILGAFLSDSYLGRFLTIGLGSIVSVLGTVLLWLTAMIPQTKPPPCNQLKGSCKSATTAQMALLVSSFAVLSIGAGGILPCSLSFGADQLAKGDNPRNARVLRSFLSLYYASQAISIVLAMTIIVPIQDHFGWKVGFGIPVMLMFISAVSFFLASPFYVKQKAKRSLFTGFAQVIAVAYKNRKLTILNKSSSELYHRRKNSCLIAPTEKLRCLNKACIIRDPKLDITLDGSASNPWCLCAIEEVEELKALIKVIPLWSTGIMVAISFSQSSFPLLQAKSMDRHITSSLEFPAASFGLFTIITLAIWVALYERVILPLASKIRGKPVRLGAIQRIGIGIFLSCMALVVSAMVENIRRRKAINQGFINNPNAVLDMSAFWLVPQYCLLGLAEAFNAIGQLEFYYSEFPKSMSSIATALLGLGIAVASLLASLIQSTVDNLTSRGGKESWVSKCINKGHYGYYYWLLVIMSFFNLLYFLVCSWTYDPCTEEGADEGGEGFKEGQELQ</sequence>
<dbReference type="SUPFAM" id="SSF103473">
    <property type="entry name" value="MFS general substrate transporter"/>
    <property type="match status" value="1"/>
</dbReference>
<protein>
    <recommendedName>
        <fullName evidence="9">Protein NRT1/ PTR FAMILY 1.2-like</fullName>
    </recommendedName>
</protein>
<feature type="transmembrane region" description="Helical" evidence="6">
    <location>
        <begin position="497"/>
        <end position="516"/>
    </location>
</feature>
<feature type="transmembrane region" description="Helical" evidence="6">
    <location>
        <begin position="74"/>
        <end position="93"/>
    </location>
</feature>
<dbReference type="AlphaFoldDB" id="A0A8J4RTC4"/>
<feature type="transmembrane region" description="Helical" evidence="6">
    <location>
        <begin position="100"/>
        <end position="123"/>
    </location>
</feature>
<comment type="caution">
    <text evidence="7">The sequence shown here is derived from an EMBL/GenBank/DDBJ whole genome shotgun (WGS) entry which is preliminary data.</text>
</comment>
<keyword evidence="8" id="KW-1185">Reference proteome</keyword>
<proteinExistence type="inferred from homology"/>
<evidence type="ECO:0000256" key="3">
    <source>
        <dbReference type="ARBA" id="ARBA00022692"/>
    </source>
</evidence>
<dbReference type="PANTHER" id="PTHR11654">
    <property type="entry name" value="OLIGOPEPTIDE TRANSPORTER-RELATED"/>
    <property type="match status" value="1"/>
</dbReference>
<evidence type="ECO:0000313" key="8">
    <source>
        <dbReference type="Proteomes" id="UP000737018"/>
    </source>
</evidence>
<keyword evidence="5 6" id="KW-0472">Membrane</keyword>
<feature type="transmembrane region" description="Helical" evidence="6">
    <location>
        <begin position="456"/>
        <end position="477"/>
    </location>
</feature>
<evidence type="ECO:0000256" key="5">
    <source>
        <dbReference type="ARBA" id="ARBA00023136"/>
    </source>
</evidence>
<feature type="transmembrane region" description="Helical" evidence="6">
    <location>
        <begin position="222"/>
        <end position="244"/>
    </location>
</feature>
<comment type="subcellular location">
    <subcellularLocation>
        <location evidence="1">Membrane</location>
        <topology evidence="1">Multi-pass membrane protein</topology>
    </subcellularLocation>
</comment>
<dbReference type="CDD" id="cd17416">
    <property type="entry name" value="MFS_NPF1_2"/>
    <property type="match status" value="1"/>
</dbReference>
<accession>A0A8J4RTC4</accession>
<dbReference type="InterPro" id="IPR036259">
    <property type="entry name" value="MFS_trans_sf"/>
</dbReference>
<dbReference type="GO" id="GO:0022857">
    <property type="term" value="F:transmembrane transporter activity"/>
    <property type="evidence" value="ECO:0007669"/>
    <property type="project" value="InterPro"/>
</dbReference>
<dbReference type="InterPro" id="IPR018456">
    <property type="entry name" value="PTR2_symporter_CS"/>
</dbReference>
<feature type="transmembrane region" description="Helical" evidence="6">
    <location>
        <begin position="373"/>
        <end position="395"/>
    </location>
</feature>
<comment type="similarity">
    <text evidence="2">Belongs to the major facilitator superfamily. Proton-dependent oligopeptide transporter (POT/PTR) (TC 2.A.17) family.</text>
</comment>
<feature type="transmembrane region" description="Helical" evidence="6">
    <location>
        <begin position="415"/>
        <end position="436"/>
    </location>
</feature>
<evidence type="ECO:0000313" key="7">
    <source>
        <dbReference type="EMBL" id="KAF3973929.1"/>
    </source>
</evidence>
<dbReference type="Proteomes" id="UP000737018">
    <property type="component" value="Unassembled WGS sequence"/>
</dbReference>
<gene>
    <name evidence="7" type="ORF">CMV_002695</name>
</gene>
<keyword evidence="3 6" id="KW-0812">Transmembrane</keyword>
<dbReference type="Gene3D" id="1.20.1250.20">
    <property type="entry name" value="MFS general substrate transporter like domains"/>
    <property type="match status" value="1"/>
</dbReference>
<dbReference type="Pfam" id="PF00854">
    <property type="entry name" value="PTR2"/>
    <property type="match status" value="1"/>
</dbReference>
<feature type="transmembrane region" description="Helical" evidence="6">
    <location>
        <begin position="44"/>
        <end position="62"/>
    </location>
</feature>
<evidence type="ECO:0000256" key="2">
    <source>
        <dbReference type="ARBA" id="ARBA00005982"/>
    </source>
</evidence>
<dbReference type="OrthoDB" id="8904098at2759"/>
<evidence type="ECO:0008006" key="9">
    <source>
        <dbReference type="Google" id="ProtNLM"/>
    </source>
</evidence>
<dbReference type="PROSITE" id="PS01022">
    <property type="entry name" value="PTR2_1"/>
    <property type="match status" value="1"/>
</dbReference>
<dbReference type="EMBL" id="JRKL02000198">
    <property type="protein sequence ID" value="KAF3973929.1"/>
    <property type="molecule type" value="Genomic_DNA"/>
</dbReference>
<evidence type="ECO:0000256" key="4">
    <source>
        <dbReference type="ARBA" id="ARBA00022989"/>
    </source>
</evidence>
<keyword evidence="4 6" id="KW-1133">Transmembrane helix</keyword>
<feature type="transmembrane region" description="Helical" evidence="6">
    <location>
        <begin position="191"/>
        <end position="210"/>
    </location>
</feature>
<dbReference type="GO" id="GO:0006857">
    <property type="term" value="P:oligopeptide transport"/>
    <property type="evidence" value="ECO:0007669"/>
    <property type="project" value="InterPro"/>
</dbReference>
<dbReference type="GO" id="GO:0016020">
    <property type="term" value="C:membrane"/>
    <property type="evidence" value="ECO:0007669"/>
    <property type="project" value="UniProtKB-SubCell"/>
</dbReference>
<name>A0A8J4RTC4_9ROSI</name>
<reference evidence="7" key="1">
    <citation type="submission" date="2020-03" db="EMBL/GenBank/DDBJ databases">
        <title>Castanea mollissima Vanexum genome sequencing.</title>
        <authorList>
            <person name="Staton M."/>
        </authorList>
    </citation>
    <scope>NUCLEOTIDE SEQUENCE</scope>
    <source>
        <tissue evidence="7">Leaf</tissue>
    </source>
</reference>
<dbReference type="InterPro" id="IPR000109">
    <property type="entry name" value="POT_fam"/>
</dbReference>
<feature type="transmembrane region" description="Helical" evidence="6">
    <location>
        <begin position="143"/>
        <end position="170"/>
    </location>
</feature>
<organism evidence="7 8">
    <name type="scientific">Castanea mollissima</name>
    <name type="common">Chinese chestnut</name>
    <dbReference type="NCBI Taxonomy" id="60419"/>
    <lineage>
        <taxon>Eukaryota</taxon>
        <taxon>Viridiplantae</taxon>
        <taxon>Streptophyta</taxon>
        <taxon>Embryophyta</taxon>
        <taxon>Tracheophyta</taxon>
        <taxon>Spermatophyta</taxon>
        <taxon>Magnoliopsida</taxon>
        <taxon>eudicotyledons</taxon>
        <taxon>Gunneridae</taxon>
        <taxon>Pentapetalae</taxon>
        <taxon>rosids</taxon>
        <taxon>fabids</taxon>
        <taxon>Fagales</taxon>
        <taxon>Fagaceae</taxon>
        <taxon>Castanea</taxon>
    </lineage>
</organism>